<evidence type="ECO:0000313" key="3">
    <source>
        <dbReference type="EMBL" id="GAG99514.1"/>
    </source>
</evidence>
<gene>
    <name evidence="3" type="ORF">S01H4_49446</name>
</gene>
<dbReference type="InterPro" id="IPR002525">
    <property type="entry name" value="Transp_IS110-like_N"/>
</dbReference>
<dbReference type="EMBL" id="BART01027968">
    <property type="protein sequence ID" value="GAG99514.1"/>
    <property type="molecule type" value="Genomic_DNA"/>
</dbReference>
<evidence type="ECO:0000259" key="1">
    <source>
        <dbReference type="Pfam" id="PF01548"/>
    </source>
</evidence>
<dbReference type="NCBIfam" id="NF033542">
    <property type="entry name" value="transpos_IS110"/>
    <property type="match status" value="1"/>
</dbReference>
<dbReference type="GO" id="GO:0006313">
    <property type="term" value="P:DNA transposition"/>
    <property type="evidence" value="ECO:0007669"/>
    <property type="project" value="InterPro"/>
</dbReference>
<reference evidence="3" key="1">
    <citation type="journal article" date="2014" name="Front. Microbiol.">
        <title>High frequency of phylogenetically diverse reductive dehalogenase-homologous genes in deep subseafloor sedimentary metagenomes.</title>
        <authorList>
            <person name="Kawai M."/>
            <person name="Futagami T."/>
            <person name="Toyoda A."/>
            <person name="Takaki Y."/>
            <person name="Nishi S."/>
            <person name="Hori S."/>
            <person name="Arai W."/>
            <person name="Tsubouchi T."/>
            <person name="Morono Y."/>
            <person name="Uchiyama I."/>
            <person name="Ito T."/>
            <person name="Fujiyama A."/>
            <person name="Inagaki F."/>
            <person name="Takami H."/>
        </authorList>
    </citation>
    <scope>NUCLEOTIDE SEQUENCE</scope>
    <source>
        <strain evidence="3">Expedition CK06-06</strain>
    </source>
</reference>
<protein>
    <submittedName>
        <fullName evidence="3">Uncharacterized protein</fullName>
    </submittedName>
</protein>
<dbReference type="Pfam" id="PF01548">
    <property type="entry name" value="DEDD_Tnp_IS110"/>
    <property type="match status" value="1"/>
</dbReference>
<dbReference type="PANTHER" id="PTHR33055:SF13">
    <property type="entry name" value="TRANSPOSASE"/>
    <property type="match status" value="1"/>
</dbReference>
<dbReference type="PANTHER" id="PTHR33055">
    <property type="entry name" value="TRANSPOSASE FOR INSERTION SEQUENCE ELEMENT IS1111A"/>
    <property type="match status" value="1"/>
</dbReference>
<dbReference type="GO" id="GO:0003677">
    <property type="term" value="F:DNA binding"/>
    <property type="evidence" value="ECO:0007669"/>
    <property type="project" value="InterPro"/>
</dbReference>
<dbReference type="InterPro" id="IPR047650">
    <property type="entry name" value="Transpos_IS110"/>
</dbReference>
<organism evidence="3">
    <name type="scientific">marine sediment metagenome</name>
    <dbReference type="NCBI Taxonomy" id="412755"/>
    <lineage>
        <taxon>unclassified sequences</taxon>
        <taxon>metagenomes</taxon>
        <taxon>ecological metagenomes</taxon>
    </lineage>
</organism>
<sequence length="274" mass="31686">PGDRIKTDKRDAINIAKLFRNGDIVEVRVPPALDEAVRDVCRARTDASDDLSRAKQRLSSFLLRNGYRYSGKSKWTPAHMRYLRELALPDPAQKVVLEEYMQAIDTCIDRVARLAEKMKQLLLDWEWEPIVRALMACKGFQEVAAMTIISELGDLRRFDHPKQLMAFLGLVPSENTTGNRRRQDGITKCGNSHARWMLVECSQHYRKAPKVSIALTTRQVGQPRQVKELAWRMQNRLHSRYVKLKMRGKKENKIIVALARELSAFIWEMQNKLS</sequence>
<feature type="domain" description="Transposase IS116/IS110/IS902 C-terminal" evidence="2">
    <location>
        <begin position="132"/>
        <end position="205"/>
    </location>
</feature>
<accession>X1BUU2</accession>
<feature type="non-terminal residue" evidence="3">
    <location>
        <position position="274"/>
    </location>
</feature>
<dbReference type="InterPro" id="IPR003346">
    <property type="entry name" value="Transposase_20"/>
</dbReference>
<dbReference type="AlphaFoldDB" id="X1BUU2"/>
<evidence type="ECO:0000259" key="2">
    <source>
        <dbReference type="Pfam" id="PF02371"/>
    </source>
</evidence>
<dbReference type="GO" id="GO:0004803">
    <property type="term" value="F:transposase activity"/>
    <property type="evidence" value="ECO:0007669"/>
    <property type="project" value="InterPro"/>
</dbReference>
<dbReference type="Pfam" id="PF02371">
    <property type="entry name" value="Transposase_20"/>
    <property type="match status" value="1"/>
</dbReference>
<feature type="non-terminal residue" evidence="3">
    <location>
        <position position="1"/>
    </location>
</feature>
<name>X1BUU2_9ZZZZ</name>
<comment type="caution">
    <text evidence="3">The sequence shown here is derived from an EMBL/GenBank/DDBJ whole genome shotgun (WGS) entry which is preliminary data.</text>
</comment>
<proteinExistence type="predicted"/>
<feature type="domain" description="Transposase IS110-like N-terminal" evidence="1">
    <location>
        <begin position="5"/>
        <end position="63"/>
    </location>
</feature>